<comment type="caution">
    <text evidence="1">The sequence shown here is derived from an EMBL/GenBank/DDBJ whole genome shotgun (WGS) entry which is preliminary data.</text>
</comment>
<proteinExistence type="predicted"/>
<gene>
    <name evidence="1" type="ORF">PENTCL1PPCAC_7278</name>
</gene>
<dbReference type="EMBL" id="BTSX01000002">
    <property type="protein sequence ID" value="GMS85103.1"/>
    <property type="molecule type" value="Genomic_DNA"/>
</dbReference>
<reference evidence="1" key="1">
    <citation type="submission" date="2023-10" db="EMBL/GenBank/DDBJ databases">
        <title>Genome assembly of Pristionchus species.</title>
        <authorList>
            <person name="Yoshida K."/>
            <person name="Sommer R.J."/>
        </authorList>
    </citation>
    <scope>NUCLEOTIDE SEQUENCE</scope>
    <source>
        <strain evidence="1">RS0144</strain>
    </source>
</reference>
<protein>
    <submittedName>
        <fullName evidence="1">Uncharacterized protein</fullName>
    </submittedName>
</protein>
<accession>A0AAV5SSN9</accession>
<evidence type="ECO:0000313" key="1">
    <source>
        <dbReference type="EMBL" id="GMS85103.1"/>
    </source>
</evidence>
<dbReference type="Proteomes" id="UP001432027">
    <property type="component" value="Unassembled WGS sequence"/>
</dbReference>
<organism evidence="1 2">
    <name type="scientific">Pristionchus entomophagus</name>
    <dbReference type="NCBI Taxonomy" id="358040"/>
    <lineage>
        <taxon>Eukaryota</taxon>
        <taxon>Metazoa</taxon>
        <taxon>Ecdysozoa</taxon>
        <taxon>Nematoda</taxon>
        <taxon>Chromadorea</taxon>
        <taxon>Rhabditida</taxon>
        <taxon>Rhabditina</taxon>
        <taxon>Diplogasteromorpha</taxon>
        <taxon>Diplogasteroidea</taxon>
        <taxon>Neodiplogasteridae</taxon>
        <taxon>Pristionchus</taxon>
    </lineage>
</organism>
<feature type="non-terminal residue" evidence="1">
    <location>
        <position position="1"/>
    </location>
</feature>
<keyword evidence="2" id="KW-1185">Reference proteome</keyword>
<evidence type="ECO:0000313" key="2">
    <source>
        <dbReference type="Proteomes" id="UP001432027"/>
    </source>
</evidence>
<sequence length="113" mass="12643">FLTMPLSHQSLVPTPLLLITNQPPTKAPLAADPIKDLLQQTDDPYKDSVVFVRSPEEYRNEPQFISGPLLAALPRCARCPYHSNLRSSRFYSNQKSSNSTSTPSASWMSYLFG</sequence>
<name>A0AAV5SSN9_9BILA</name>
<dbReference type="AlphaFoldDB" id="A0AAV5SSN9"/>